<feature type="domain" description="SnoaL-like" evidence="1">
    <location>
        <begin position="46"/>
        <end position="188"/>
    </location>
</feature>
<dbReference type="EMBL" id="JELX01001803">
    <property type="protein sequence ID" value="KYF57593.1"/>
    <property type="molecule type" value="Genomic_DNA"/>
</dbReference>
<dbReference type="InterPro" id="IPR037401">
    <property type="entry name" value="SnoaL-like"/>
</dbReference>
<dbReference type="Proteomes" id="UP000075604">
    <property type="component" value="Unassembled WGS sequence"/>
</dbReference>
<dbReference type="AlphaFoldDB" id="A0A150PPM0"/>
<dbReference type="SUPFAM" id="SSF54427">
    <property type="entry name" value="NTF2-like"/>
    <property type="match status" value="1"/>
</dbReference>
<dbReference type="Pfam" id="PF13577">
    <property type="entry name" value="SnoaL_4"/>
    <property type="match status" value="1"/>
</dbReference>
<accession>A0A150PPM0</accession>
<dbReference type="Gene3D" id="3.10.450.50">
    <property type="match status" value="1"/>
</dbReference>
<gene>
    <name evidence="2" type="ORF">BE04_33685</name>
</gene>
<organism evidence="2 3">
    <name type="scientific">Sorangium cellulosum</name>
    <name type="common">Polyangium cellulosum</name>
    <dbReference type="NCBI Taxonomy" id="56"/>
    <lineage>
        <taxon>Bacteria</taxon>
        <taxon>Pseudomonadati</taxon>
        <taxon>Myxococcota</taxon>
        <taxon>Polyangia</taxon>
        <taxon>Polyangiales</taxon>
        <taxon>Polyangiaceae</taxon>
        <taxon>Sorangium</taxon>
    </lineage>
</organism>
<proteinExistence type="predicted"/>
<sequence>MSTNGDRFSGFLRRALPAASALALAGAVTMSIAKPAEGTPPNGLPELEALQEIEQLEYCYAAGTDAIGRGDLETGKAIYARCFTEDAPVIIWEAGADPADPPVVVVPSAEAWADFIDVLFAESGYVGTQHLISNVRIDILPGGHRAKITSYLIATHVYDPLSSVQVAHGTYENEAVLTNSGWKLSKRTFRTLSFMRIDSPEP</sequence>
<evidence type="ECO:0000259" key="1">
    <source>
        <dbReference type="Pfam" id="PF13577"/>
    </source>
</evidence>
<comment type="caution">
    <text evidence="2">The sequence shown here is derived from an EMBL/GenBank/DDBJ whole genome shotgun (WGS) entry which is preliminary data.</text>
</comment>
<dbReference type="InterPro" id="IPR032710">
    <property type="entry name" value="NTF2-like_dom_sf"/>
</dbReference>
<protein>
    <recommendedName>
        <fullName evidence="1">SnoaL-like domain-containing protein</fullName>
    </recommendedName>
</protein>
<evidence type="ECO:0000313" key="3">
    <source>
        <dbReference type="Proteomes" id="UP000075604"/>
    </source>
</evidence>
<name>A0A150PPM0_SORCE</name>
<reference evidence="2 3" key="1">
    <citation type="submission" date="2014-02" db="EMBL/GenBank/DDBJ databases">
        <title>The small core and large imbalanced accessory genome model reveals a collaborative survival strategy of Sorangium cellulosum strains in nature.</title>
        <authorList>
            <person name="Han K."/>
            <person name="Peng R."/>
            <person name="Blom J."/>
            <person name="Li Y.-Z."/>
        </authorList>
    </citation>
    <scope>NUCLEOTIDE SEQUENCE [LARGE SCALE GENOMIC DNA]</scope>
    <source>
        <strain evidence="2 3">So0157-18</strain>
    </source>
</reference>
<evidence type="ECO:0000313" key="2">
    <source>
        <dbReference type="EMBL" id="KYF57593.1"/>
    </source>
</evidence>